<sequence>MVGLGFAGSAKHSRPIAASNTSSSSSTRLTPSTMTALALRVTTQRGSVSANRRRRMALREESSFEDPSKKLFSWRWVVTWNGVRTVVTWRWAIASGSRSLTSTSIIGRRGRCGW</sequence>
<protein>
    <submittedName>
        <fullName evidence="2">Uncharacterized protein</fullName>
    </submittedName>
</protein>
<evidence type="ECO:0000256" key="1">
    <source>
        <dbReference type="SAM" id="MobiDB-lite"/>
    </source>
</evidence>
<dbReference type="AlphaFoldDB" id="A0A2N9IC22"/>
<feature type="compositionally biased region" description="Low complexity" evidence="1">
    <location>
        <begin position="19"/>
        <end position="31"/>
    </location>
</feature>
<feature type="region of interest" description="Disordered" evidence="1">
    <location>
        <begin position="1"/>
        <end position="31"/>
    </location>
</feature>
<feature type="region of interest" description="Disordered" evidence="1">
    <location>
        <begin position="44"/>
        <end position="65"/>
    </location>
</feature>
<accession>A0A2N9IC22</accession>
<reference evidence="2" key="1">
    <citation type="submission" date="2018-02" db="EMBL/GenBank/DDBJ databases">
        <authorList>
            <person name="Cohen D.B."/>
            <person name="Kent A.D."/>
        </authorList>
    </citation>
    <scope>NUCLEOTIDE SEQUENCE</scope>
</reference>
<dbReference type="EMBL" id="OIVN01005398">
    <property type="protein sequence ID" value="SPD22262.1"/>
    <property type="molecule type" value="Genomic_DNA"/>
</dbReference>
<proteinExistence type="predicted"/>
<evidence type="ECO:0000313" key="2">
    <source>
        <dbReference type="EMBL" id="SPD22262.1"/>
    </source>
</evidence>
<organism evidence="2">
    <name type="scientific">Fagus sylvatica</name>
    <name type="common">Beechnut</name>
    <dbReference type="NCBI Taxonomy" id="28930"/>
    <lineage>
        <taxon>Eukaryota</taxon>
        <taxon>Viridiplantae</taxon>
        <taxon>Streptophyta</taxon>
        <taxon>Embryophyta</taxon>
        <taxon>Tracheophyta</taxon>
        <taxon>Spermatophyta</taxon>
        <taxon>Magnoliopsida</taxon>
        <taxon>eudicotyledons</taxon>
        <taxon>Gunneridae</taxon>
        <taxon>Pentapetalae</taxon>
        <taxon>rosids</taxon>
        <taxon>fabids</taxon>
        <taxon>Fagales</taxon>
        <taxon>Fagaceae</taxon>
        <taxon>Fagus</taxon>
    </lineage>
</organism>
<gene>
    <name evidence="2" type="ORF">FSB_LOCUS50144</name>
</gene>
<name>A0A2N9IC22_FAGSY</name>